<feature type="domain" description="DUF5723" evidence="2">
    <location>
        <begin position="48"/>
        <end position="413"/>
    </location>
</feature>
<sequence length="445" mass="49858">MKFKVCCLLIGLPLASLAQTIIPAIASYKFSGLTSYYHPGFLNDNGPQFEIYFPLNGYAGIGNDFIKLNKLVSALDGEQNVQNDILDHPENFKNSNRIRMNGTAFTILAYYVPDRLRGNWAFNAGIAERAEAGVVFPGDLMRLVLETDKAFAGQSKRISNIDLNGIYYREFFIGGTRKIFKRKNFSISTGGRVKFLWGIASVLTKNASVDFYMDKSAKYIDVNSNFDLYTSNILNSSLNPLNSNGIGMAFDGGVSFNLKDYTASLSVVDLGGIKFNKSLEHLQHSSSIHFEGFNPDEGFKGIKDDTIFNDLTVNRTPDRYKHFLNPRLNILFSWRSKEDDKILFNRTLVQYSKHRAYISLSGLLNEFRINELSNQLSIGYTYNWKDFFEIGPGFFAGGNARIGLGCMASIKYRCFTIGAATSNLFPLVTKLGKGTDISISSLFFF</sequence>
<organism evidence="3 4">
    <name type="scientific">Sporocytophaga myxococcoides</name>
    <dbReference type="NCBI Taxonomy" id="153721"/>
    <lineage>
        <taxon>Bacteria</taxon>
        <taxon>Pseudomonadati</taxon>
        <taxon>Bacteroidota</taxon>
        <taxon>Cytophagia</taxon>
        <taxon>Cytophagales</taxon>
        <taxon>Cytophagaceae</taxon>
        <taxon>Sporocytophaga</taxon>
    </lineage>
</organism>
<feature type="chain" id="PRO_5001945037" description="DUF5723 domain-containing protein" evidence="1">
    <location>
        <begin position="19"/>
        <end position="445"/>
    </location>
</feature>
<dbReference type="STRING" id="153721.MYP_2476"/>
<feature type="signal peptide" evidence="1">
    <location>
        <begin position="1"/>
        <end position="18"/>
    </location>
</feature>
<dbReference type="AlphaFoldDB" id="A0A098LFN6"/>
<evidence type="ECO:0000259" key="2">
    <source>
        <dbReference type="Pfam" id="PF18990"/>
    </source>
</evidence>
<keyword evidence="1" id="KW-0732">Signal</keyword>
<accession>A0A098LFN6</accession>
<dbReference type="Pfam" id="PF18990">
    <property type="entry name" value="DUF5723"/>
    <property type="match status" value="1"/>
</dbReference>
<evidence type="ECO:0000256" key="1">
    <source>
        <dbReference type="SAM" id="SignalP"/>
    </source>
</evidence>
<evidence type="ECO:0000313" key="3">
    <source>
        <dbReference type="EMBL" id="GAL85247.1"/>
    </source>
</evidence>
<gene>
    <name evidence="3" type="ORF">MYP_2476</name>
</gene>
<protein>
    <recommendedName>
        <fullName evidence="2">DUF5723 domain-containing protein</fullName>
    </recommendedName>
</protein>
<dbReference type="eggNOG" id="COG2885">
    <property type="taxonomic scope" value="Bacteria"/>
</dbReference>
<evidence type="ECO:0000313" key="4">
    <source>
        <dbReference type="Proteomes" id="UP000030185"/>
    </source>
</evidence>
<keyword evidence="4" id="KW-1185">Reference proteome</keyword>
<reference evidence="3 4" key="1">
    <citation type="submission" date="2014-09" db="EMBL/GenBank/DDBJ databases">
        <title>Sporocytophaga myxococcoides PG-01 genome sequencing.</title>
        <authorList>
            <person name="Liu L."/>
            <person name="Gao P.J."/>
            <person name="Chen G.J."/>
            <person name="Wang L.S."/>
        </authorList>
    </citation>
    <scope>NUCLEOTIDE SEQUENCE [LARGE SCALE GENOMIC DNA]</scope>
    <source>
        <strain evidence="3 4">PG-01</strain>
    </source>
</reference>
<dbReference type="Proteomes" id="UP000030185">
    <property type="component" value="Unassembled WGS sequence"/>
</dbReference>
<comment type="caution">
    <text evidence="3">The sequence shown here is derived from an EMBL/GenBank/DDBJ whole genome shotgun (WGS) entry which is preliminary data.</text>
</comment>
<dbReference type="RefSeq" id="WP_045463483.1">
    <property type="nucleotide sequence ID" value="NZ_BBLT01000004.1"/>
</dbReference>
<dbReference type="InterPro" id="IPR043781">
    <property type="entry name" value="DUF5723"/>
</dbReference>
<proteinExistence type="predicted"/>
<name>A0A098LFN6_9BACT</name>
<dbReference type="EMBL" id="BBLT01000004">
    <property type="protein sequence ID" value="GAL85247.1"/>
    <property type="molecule type" value="Genomic_DNA"/>
</dbReference>
<dbReference type="OrthoDB" id="973991at2"/>